<evidence type="ECO:0000256" key="1">
    <source>
        <dbReference type="ARBA" id="ARBA00022723"/>
    </source>
</evidence>
<keyword evidence="7" id="KW-1185">Reference proteome</keyword>
<dbReference type="AlphaFoldDB" id="A0AAN7TYB7"/>
<keyword evidence="3" id="KW-0411">Iron-sulfur</keyword>
<dbReference type="Pfam" id="PF00085">
    <property type="entry name" value="Thioredoxin"/>
    <property type="match status" value="1"/>
</dbReference>
<evidence type="ECO:0000313" key="6">
    <source>
        <dbReference type="EMBL" id="KAK5577465.1"/>
    </source>
</evidence>
<evidence type="ECO:0000256" key="3">
    <source>
        <dbReference type="ARBA" id="ARBA00023014"/>
    </source>
</evidence>
<organism evidence="6 7">
    <name type="scientific">Dictyostelium firmibasis</name>
    <dbReference type="NCBI Taxonomy" id="79012"/>
    <lineage>
        <taxon>Eukaryota</taxon>
        <taxon>Amoebozoa</taxon>
        <taxon>Evosea</taxon>
        <taxon>Eumycetozoa</taxon>
        <taxon>Dictyostelia</taxon>
        <taxon>Dictyosteliales</taxon>
        <taxon>Dictyosteliaceae</taxon>
        <taxon>Dictyostelium</taxon>
    </lineage>
</organism>
<dbReference type="PROSITE" id="PS51354">
    <property type="entry name" value="GLUTAREDOXIN_2"/>
    <property type="match status" value="1"/>
</dbReference>
<sequence length="239" mass="27071">MANTVNTNEEFENILKDNKFLVVMFWADWSKPSTQIRDVFDQLAKQATSQANNKLVFLKVEAEKVHQISGRYNVKSVPTCIFLNQGKLVQSVVGANPSELALQTNNFSKTCDTAAAVVVEQQQSEEMINKIKLSQEEEKKLLNERIEKIINQSPVMLFMKGNPEKPQCGFSNKTVTILKDNGFEFGSFDILQDQAVRNGLKEYSNWPTYPQLYINGKLVGGYDIIKDLNEEGELIDLKP</sequence>
<dbReference type="Proteomes" id="UP001344447">
    <property type="component" value="Unassembled WGS sequence"/>
</dbReference>
<dbReference type="GO" id="GO:0005634">
    <property type="term" value="C:nucleus"/>
    <property type="evidence" value="ECO:0007669"/>
    <property type="project" value="TreeGrafter"/>
</dbReference>
<dbReference type="InterPro" id="IPR004480">
    <property type="entry name" value="Monothiol_GRX-rel"/>
</dbReference>
<dbReference type="PANTHER" id="PTHR10293">
    <property type="entry name" value="GLUTAREDOXIN FAMILY MEMBER"/>
    <property type="match status" value="1"/>
</dbReference>
<gene>
    <name evidence="6" type="ORF">RB653_002406</name>
</gene>
<dbReference type="GO" id="GO:0005829">
    <property type="term" value="C:cytosol"/>
    <property type="evidence" value="ECO:0007669"/>
    <property type="project" value="TreeGrafter"/>
</dbReference>
<evidence type="ECO:0000256" key="4">
    <source>
        <dbReference type="SAM" id="Coils"/>
    </source>
</evidence>
<dbReference type="PROSITE" id="PS51352">
    <property type="entry name" value="THIOREDOXIN_2"/>
    <property type="match status" value="1"/>
</dbReference>
<dbReference type="CDD" id="cd02984">
    <property type="entry name" value="TRX_PICOT"/>
    <property type="match status" value="1"/>
</dbReference>
<protein>
    <recommendedName>
        <fullName evidence="5">Thioredoxin domain-containing protein</fullName>
    </recommendedName>
</protein>
<comment type="caution">
    <text evidence="6">The sequence shown here is derived from an EMBL/GenBank/DDBJ whole genome shotgun (WGS) entry which is preliminary data.</text>
</comment>
<dbReference type="CDD" id="cd03028">
    <property type="entry name" value="GRX_PICOT_like"/>
    <property type="match status" value="1"/>
</dbReference>
<evidence type="ECO:0000313" key="7">
    <source>
        <dbReference type="Proteomes" id="UP001344447"/>
    </source>
</evidence>
<keyword evidence="1" id="KW-0479">Metal-binding</keyword>
<name>A0AAN7TYB7_9MYCE</name>
<keyword evidence="4" id="KW-0175">Coiled coil</keyword>
<dbReference type="GO" id="GO:0046872">
    <property type="term" value="F:metal ion binding"/>
    <property type="evidence" value="ECO:0007669"/>
    <property type="project" value="UniProtKB-KW"/>
</dbReference>
<dbReference type="FunFam" id="3.40.30.10:FF:000092">
    <property type="entry name" value="Monothiol glutaredoxin"/>
    <property type="match status" value="1"/>
</dbReference>
<dbReference type="GO" id="GO:0006879">
    <property type="term" value="P:intracellular iron ion homeostasis"/>
    <property type="evidence" value="ECO:0007669"/>
    <property type="project" value="TreeGrafter"/>
</dbReference>
<dbReference type="InterPro" id="IPR013766">
    <property type="entry name" value="Thioredoxin_domain"/>
</dbReference>
<dbReference type="EMBL" id="JAVFKY010000004">
    <property type="protein sequence ID" value="KAK5577465.1"/>
    <property type="molecule type" value="Genomic_DNA"/>
</dbReference>
<keyword evidence="2" id="KW-0408">Iron</keyword>
<dbReference type="InterPro" id="IPR002109">
    <property type="entry name" value="Glutaredoxin"/>
</dbReference>
<evidence type="ECO:0000256" key="2">
    <source>
        <dbReference type="ARBA" id="ARBA00023004"/>
    </source>
</evidence>
<dbReference type="InterPro" id="IPR036249">
    <property type="entry name" value="Thioredoxin-like_sf"/>
</dbReference>
<dbReference type="SUPFAM" id="SSF52833">
    <property type="entry name" value="Thioredoxin-like"/>
    <property type="match status" value="2"/>
</dbReference>
<evidence type="ECO:0000259" key="5">
    <source>
        <dbReference type="PROSITE" id="PS51352"/>
    </source>
</evidence>
<dbReference type="PANTHER" id="PTHR10293:SF73">
    <property type="entry name" value="GLUTAREDOXIN-3"/>
    <property type="match status" value="1"/>
</dbReference>
<dbReference type="InterPro" id="IPR033658">
    <property type="entry name" value="GRX_PICOT-like"/>
</dbReference>
<feature type="coiled-coil region" evidence="4">
    <location>
        <begin position="124"/>
        <end position="152"/>
    </location>
</feature>
<dbReference type="Pfam" id="PF00462">
    <property type="entry name" value="Glutaredoxin"/>
    <property type="match status" value="1"/>
</dbReference>
<dbReference type="NCBIfam" id="TIGR00365">
    <property type="entry name" value="Grx4 family monothiol glutaredoxin"/>
    <property type="match status" value="1"/>
</dbReference>
<dbReference type="FunFam" id="3.40.30.10:FF:000012">
    <property type="entry name" value="Monothiol glutaredoxin"/>
    <property type="match status" value="1"/>
</dbReference>
<feature type="domain" description="Thioredoxin" evidence="5">
    <location>
        <begin position="1"/>
        <end position="129"/>
    </location>
</feature>
<dbReference type="Gene3D" id="3.40.30.10">
    <property type="entry name" value="Glutaredoxin"/>
    <property type="match status" value="2"/>
</dbReference>
<accession>A0AAN7TYB7</accession>
<proteinExistence type="predicted"/>
<dbReference type="GO" id="GO:0051536">
    <property type="term" value="F:iron-sulfur cluster binding"/>
    <property type="evidence" value="ECO:0007669"/>
    <property type="project" value="UniProtKB-KW"/>
</dbReference>
<reference evidence="6 7" key="1">
    <citation type="submission" date="2023-11" db="EMBL/GenBank/DDBJ databases">
        <title>Dfirmibasis_genome.</title>
        <authorList>
            <person name="Edelbroek B."/>
            <person name="Kjellin J."/>
            <person name="Jerlstrom-Hultqvist J."/>
            <person name="Soderbom F."/>
        </authorList>
    </citation>
    <scope>NUCLEOTIDE SEQUENCE [LARGE SCALE GENOMIC DNA]</scope>
    <source>
        <strain evidence="6 7">TNS-C-14</strain>
    </source>
</reference>